<dbReference type="InterPro" id="IPR002828">
    <property type="entry name" value="SurE-like_Pase/nucleotidase"/>
</dbReference>
<dbReference type="Proteomes" id="UP000800094">
    <property type="component" value="Unassembled WGS sequence"/>
</dbReference>
<evidence type="ECO:0000313" key="6">
    <source>
        <dbReference type="EMBL" id="KAF2252837.1"/>
    </source>
</evidence>
<dbReference type="OrthoDB" id="4018688at2759"/>
<evidence type="ECO:0000256" key="2">
    <source>
        <dbReference type="ARBA" id="ARBA00022723"/>
    </source>
</evidence>
<dbReference type="PANTHER" id="PTHR30457">
    <property type="entry name" value="5'-NUCLEOTIDASE SURE"/>
    <property type="match status" value="1"/>
</dbReference>
<sequence length="356" mass="37322">MRFFATVISAAALLSLAPAPTHALKILMNNDDGFGSGNLREFYRILKGMGHDVLIVAPATQQSAQGGRADYTTEANLTAPTQYNIVPAGAPSVGTDPHDANIWYYNGTPAACTFVALDYVLPRHYPAWNQAPDLLTSGPNFGTNLGPFVFTLSGTLGAAYAAVERSIPALAFSASNPSIAFANVTNGSNPATWAAGVSAQIVDLFAGRTAEGARVLPLGYGVNVNIPELNSSAMPEVVASRLTGNAVVDIAAYNETTGLFHYESLEPPAAGVNVCYNGDCGLPGETDVVASGKVSVSVFTVDYDAPSIGYTDMVFEKVFGERNGTGGGYGRRDVGVRRGAARGRRLMTGRDALREE</sequence>
<organism evidence="6 7">
    <name type="scientific">Trematosphaeria pertusa</name>
    <dbReference type="NCBI Taxonomy" id="390896"/>
    <lineage>
        <taxon>Eukaryota</taxon>
        <taxon>Fungi</taxon>
        <taxon>Dikarya</taxon>
        <taxon>Ascomycota</taxon>
        <taxon>Pezizomycotina</taxon>
        <taxon>Dothideomycetes</taxon>
        <taxon>Pleosporomycetidae</taxon>
        <taxon>Pleosporales</taxon>
        <taxon>Massarineae</taxon>
        <taxon>Trematosphaeriaceae</taxon>
        <taxon>Trematosphaeria</taxon>
    </lineage>
</organism>
<keyword evidence="3" id="KW-0378">Hydrolase</keyword>
<dbReference type="AlphaFoldDB" id="A0A6A6IRR1"/>
<dbReference type="SUPFAM" id="SSF64167">
    <property type="entry name" value="SurE-like"/>
    <property type="match status" value="1"/>
</dbReference>
<dbReference type="GeneID" id="54584167"/>
<dbReference type="PANTHER" id="PTHR30457:SF0">
    <property type="entry name" value="PHOSPHATASE, PUTATIVE (AFU_ORTHOLOGUE AFUA_4G01070)-RELATED"/>
    <property type="match status" value="1"/>
</dbReference>
<feature type="signal peptide" evidence="4">
    <location>
        <begin position="1"/>
        <end position="23"/>
    </location>
</feature>
<feature type="chain" id="PRO_5025449830" evidence="4">
    <location>
        <begin position="24"/>
        <end position="356"/>
    </location>
</feature>
<dbReference type="InterPro" id="IPR030048">
    <property type="entry name" value="SurE"/>
</dbReference>
<evidence type="ECO:0000256" key="3">
    <source>
        <dbReference type="ARBA" id="ARBA00022801"/>
    </source>
</evidence>
<protein>
    <submittedName>
        <fullName evidence="6">Acid phosphatase</fullName>
    </submittedName>
</protein>
<keyword evidence="7" id="KW-1185">Reference proteome</keyword>
<evidence type="ECO:0000259" key="5">
    <source>
        <dbReference type="Pfam" id="PF01975"/>
    </source>
</evidence>
<evidence type="ECO:0000313" key="7">
    <source>
        <dbReference type="Proteomes" id="UP000800094"/>
    </source>
</evidence>
<evidence type="ECO:0000256" key="1">
    <source>
        <dbReference type="ARBA" id="ARBA00011062"/>
    </source>
</evidence>
<evidence type="ECO:0000256" key="4">
    <source>
        <dbReference type="SAM" id="SignalP"/>
    </source>
</evidence>
<proteinExistence type="inferred from homology"/>
<dbReference type="GO" id="GO:0008252">
    <property type="term" value="F:nucleotidase activity"/>
    <property type="evidence" value="ECO:0007669"/>
    <property type="project" value="InterPro"/>
</dbReference>
<comment type="similarity">
    <text evidence="1">Belongs to the SurE nucleotidase family.</text>
</comment>
<dbReference type="EMBL" id="ML987191">
    <property type="protein sequence ID" value="KAF2252837.1"/>
    <property type="molecule type" value="Genomic_DNA"/>
</dbReference>
<keyword evidence="2" id="KW-0479">Metal-binding</keyword>
<keyword evidence="4" id="KW-0732">Signal</keyword>
<gene>
    <name evidence="6" type="ORF">BU26DRAFT_528233</name>
</gene>
<accession>A0A6A6IRR1</accession>
<dbReference type="Gene3D" id="3.40.1210.10">
    <property type="entry name" value="Survival protein SurE-like phosphatase/nucleotidase"/>
    <property type="match status" value="1"/>
</dbReference>
<dbReference type="Pfam" id="PF01975">
    <property type="entry name" value="SurE"/>
    <property type="match status" value="1"/>
</dbReference>
<feature type="domain" description="Survival protein SurE-like phosphatase/nucleotidase" evidence="5">
    <location>
        <begin position="26"/>
        <end position="243"/>
    </location>
</feature>
<dbReference type="InterPro" id="IPR036523">
    <property type="entry name" value="SurE-like_sf"/>
</dbReference>
<dbReference type="GO" id="GO:0046872">
    <property type="term" value="F:metal ion binding"/>
    <property type="evidence" value="ECO:0007669"/>
    <property type="project" value="UniProtKB-KW"/>
</dbReference>
<name>A0A6A6IRR1_9PLEO</name>
<reference evidence="6" key="1">
    <citation type="journal article" date="2020" name="Stud. Mycol.">
        <title>101 Dothideomycetes genomes: a test case for predicting lifestyles and emergence of pathogens.</title>
        <authorList>
            <person name="Haridas S."/>
            <person name="Albert R."/>
            <person name="Binder M."/>
            <person name="Bloem J."/>
            <person name="Labutti K."/>
            <person name="Salamov A."/>
            <person name="Andreopoulos B."/>
            <person name="Baker S."/>
            <person name="Barry K."/>
            <person name="Bills G."/>
            <person name="Bluhm B."/>
            <person name="Cannon C."/>
            <person name="Castanera R."/>
            <person name="Culley D."/>
            <person name="Daum C."/>
            <person name="Ezra D."/>
            <person name="Gonzalez J."/>
            <person name="Henrissat B."/>
            <person name="Kuo A."/>
            <person name="Liang C."/>
            <person name="Lipzen A."/>
            <person name="Lutzoni F."/>
            <person name="Magnuson J."/>
            <person name="Mondo S."/>
            <person name="Nolan M."/>
            <person name="Ohm R."/>
            <person name="Pangilinan J."/>
            <person name="Park H.-J."/>
            <person name="Ramirez L."/>
            <person name="Alfaro M."/>
            <person name="Sun H."/>
            <person name="Tritt A."/>
            <person name="Yoshinaga Y."/>
            <person name="Zwiers L.-H."/>
            <person name="Turgeon B."/>
            <person name="Goodwin S."/>
            <person name="Spatafora J."/>
            <person name="Crous P."/>
            <person name="Grigoriev I."/>
        </authorList>
    </citation>
    <scope>NUCLEOTIDE SEQUENCE</scope>
    <source>
        <strain evidence="6">CBS 122368</strain>
    </source>
</reference>
<dbReference type="RefSeq" id="XP_033687841.1">
    <property type="nucleotide sequence ID" value="XM_033830837.1"/>
</dbReference>